<evidence type="ECO:0000259" key="14">
    <source>
        <dbReference type="Pfam" id="PF21305"/>
    </source>
</evidence>
<evidence type="ECO:0000256" key="8">
    <source>
        <dbReference type="ARBA" id="ARBA00023136"/>
    </source>
</evidence>
<evidence type="ECO:0000256" key="4">
    <source>
        <dbReference type="ARBA" id="ARBA00022452"/>
    </source>
</evidence>
<keyword evidence="5" id="KW-0812">Transmembrane</keyword>
<comment type="similarity">
    <text evidence="2">Belongs to the bacterial secretin family. GSP D subfamily.</text>
</comment>
<keyword evidence="7" id="KW-0653">Protein transport</keyword>
<dbReference type="InterPro" id="IPR049371">
    <property type="entry name" value="GspD-like_N0"/>
</dbReference>
<evidence type="ECO:0000256" key="7">
    <source>
        <dbReference type="ARBA" id="ARBA00022927"/>
    </source>
</evidence>
<dbReference type="GO" id="GO:0009279">
    <property type="term" value="C:cell outer membrane"/>
    <property type="evidence" value="ECO:0007669"/>
    <property type="project" value="UniProtKB-SubCell"/>
</dbReference>
<dbReference type="InterPro" id="IPR050810">
    <property type="entry name" value="Bact_Secretion_Sys_Channel"/>
</dbReference>
<evidence type="ECO:0000256" key="11">
    <source>
        <dbReference type="SAM" id="MobiDB-lite"/>
    </source>
</evidence>
<protein>
    <submittedName>
        <fullName evidence="15">Secretin XpsD</fullName>
    </submittedName>
</protein>
<evidence type="ECO:0000256" key="2">
    <source>
        <dbReference type="ARBA" id="ARBA00006980"/>
    </source>
</evidence>
<dbReference type="KEGG" id="uru:DSM104443_03798"/>
<dbReference type="Proteomes" id="UP000501534">
    <property type="component" value="Chromosome"/>
</dbReference>
<reference evidence="15 16" key="1">
    <citation type="submission" date="2020-04" db="EMBL/GenBank/DDBJ databases">
        <title>Usitatibacter rugosus gen. nov., sp. nov. and Usitatibacter palustris sp. nov., novel members of Usitatibacteraceae fam. nov. within the order Nitrosomonadales isolated from soil.</title>
        <authorList>
            <person name="Huber K.J."/>
            <person name="Neumann-Schaal M."/>
            <person name="Geppert A."/>
            <person name="Luckner M."/>
            <person name="Wanner G."/>
            <person name="Overmann J."/>
        </authorList>
    </citation>
    <scope>NUCLEOTIDE SEQUENCE [LARGE SCALE GENOMIC DNA]</scope>
    <source>
        <strain evidence="15 16">0125_3</strain>
    </source>
</reference>
<dbReference type="Pfam" id="PF03958">
    <property type="entry name" value="Secretin_N"/>
    <property type="match status" value="3"/>
</dbReference>
<dbReference type="InterPro" id="IPR004846">
    <property type="entry name" value="T2SS/T3SS_dom"/>
</dbReference>
<evidence type="ECO:0000313" key="15">
    <source>
        <dbReference type="EMBL" id="QJR12705.1"/>
    </source>
</evidence>
<dbReference type="InterPro" id="IPR001775">
    <property type="entry name" value="GspD/PilQ"/>
</dbReference>
<evidence type="ECO:0000256" key="6">
    <source>
        <dbReference type="ARBA" id="ARBA00022729"/>
    </source>
</evidence>
<feature type="domain" description="NolW-like" evidence="13">
    <location>
        <begin position="273"/>
        <end position="337"/>
    </location>
</feature>
<dbReference type="Gene3D" id="3.55.50.30">
    <property type="match status" value="1"/>
</dbReference>
<keyword evidence="8" id="KW-0472">Membrane</keyword>
<feature type="compositionally biased region" description="Low complexity" evidence="11">
    <location>
        <begin position="48"/>
        <end position="76"/>
    </location>
</feature>
<evidence type="ECO:0000256" key="9">
    <source>
        <dbReference type="ARBA" id="ARBA00023237"/>
    </source>
</evidence>
<dbReference type="AlphaFoldDB" id="A0A6M4H053"/>
<evidence type="ECO:0000259" key="13">
    <source>
        <dbReference type="Pfam" id="PF03958"/>
    </source>
</evidence>
<sequence>MMMKEDTMPQSPISRVPRALYAAFALAAVLALPGCKMLPPHGFDAPTATPAASGAPAEFGPARPAAQPPAQATAPQVSSSESKVFPGTGVFVSPRPLKPAGPSGPEEASLNFEGLDIREVAKVILGDYLRESYTVHPAVAGTVTFRTIKPISRKELLPTLEMLLRQNNAALVQEEGVYKILPITAVRGSVSPQLGNAQSALPAGFSVIVVPLRYVGAKEMERLLQPFAADNTVRVDEVRNLIIIAGHQREMKHLMDTIELFDVDWLTGYSVGLFPIKSADVKTLVTELDKVFGPAGQGPLAGIVRVIPIERLNALLVVTTQARYLELAKTWVDRLDQLGGTSGGTRFFVYYVKNGKAENLAQLIGDLFSGRRSASNNPSLAPGARPAEIRSQTPYSQPGAPNAPAAAAAPASAVSFNMQGGVGSTASEVRVIADKDTNSLLILAAPSDYDVIEGALRKLDVVPRQVLVEVLLAEVRLSDELTFGINWFLNGRNGSNTTGAIRTGGLPVTADLAVPLLDPGFQLVSRSGDLVRAVLNSLGKDGKAQVLASPQLMVLDNQKAQFKVGDRISVQTQTQTGVNTGAGVLNSYQYLETGVLLTITPRINSGNQVTLEVNQEVSDPVAGTGGTAVNPNPDVTSRSVQTTVVIASGESVVLAGMIREASGHTGTGVPILSKIPVLGAAFGSQTWKRDRTELVLVITPRIVSDSRQAQDASDELRRKLPMLENIIKDYQKGMPLYQGAPPAESAPPK</sequence>
<keyword evidence="9" id="KW-0998">Cell outer membrane</keyword>
<dbReference type="InterPro" id="IPR005644">
    <property type="entry name" value="NolW-like"/>
</dbReference>
<evidence type="ECO:0000256" key="10">
    <source>
        <dbReference type="RuleBase" id="RU004004"/>
    </source>
</evidence>
<feature type="domain" description="GspD-like N0" evidence="14">
    <location>
        <begin position="110"/>
        <end position="180"/>
    </location>
</feature>
<keyword evidence="16" id="KW-1185">Reference proteome</keyword>
<feature type="domain" description="NolW-like" evidence="13">
    <location>
        <begin position="208"/>
        <end position="265"/>
    </location>
</feature>
<feature type="region of interest" description="Disordered" evidence="11">
    <location>
        <begin position="48"/>
        <end position="82"/>
    </location>
</feature>
<dbReference type="GO" id="GO:0015628">
    <property type="term" value="P:protein secretion by the type II secretion system"/>
    <property type="evidence" value="ECO:0007669"/>
    <property type="project" value="InterPro"/>
</dbReference>
<name>A0A6M4H053_9PROT</name>
<feature type="region of interest" description="Disordered" evidence="11">
    <location>
        <begin position="375"/>
        <end position="404"/>
    </location>
</feature>
<accession>A0A6M4H053</accession>
<dbReference type="GO" id="GO:0015627">
    <property type="term" value="C:type II protein secretion system complex"/>
    <property type="evidence" value="ECO:0007669"/>
    <property type="project" value="InterPro"/>
</dbReference>
<dbReference type="InterPro" id="IPR038591">
    <property type="entry name" value="NolW-like_sf"/>
</dbReference>
<evidence type="ECO:0000256" key="3">
    <source>
        <dbReference type="ARBA" id="ARBA00022448"/>
    </source>
</evidence>
<organism evidence="15 16">
    <name type="scientific">Usitatibacter rugosus</name>
    <dbReference type="NCBI Taxonomy" id="2732067"/>
    <lineage>
        <taxon>Bacteria</taxon>
        <taxon>Pseudomonadati</taxon>
        <taxon>Pseudomonadota</taxon>
        <taxon>Betaproteobacteria</taxon>
        <taxon>Nitrosomonadales</taxon>
        <taxon>Usitatibacteraceae</taxon>
        <taxon>Usitatibacter</taxon>
    </lineage>
</organism>
<dbReference type="Pfam" id="PF00263">
    <property type="entry name" value="Secretin"/>
    <property type="match status" value="1"/>
</dbReference>
<feature type="domain" description="Type II/III secretion system secretin-like" evidence="12">
    <location>
        <begin position="539"/>
        <end position="703"/>
    </location>
</feature>
<dbReference type="Gene3D" id="3.30.1370.120">
    <property type="match status" value="3"/>
</dbReference>
<evidence type="ECO:0000256" key="5">
    <source>
        <dbReference type="ARBA" id="ARBA00022692"/>
    </source>
</evidence>
<keyword evidence="6" id="KW-0732">Signal</keyword>
<keyword evidence="3 10" id="KW-0813">Transport</keyword>
<proteinExistence type="inferred from homology"/>
<dbReference type="InterPro" id="IPR013356">
    <property type="entry name" value="T2SS_GspD"/>
</dbReference>
<evidence type="ECO:0000259" key="12">
    <source>
        <dbReference type="Pfam" id="PF00263"/>
    </source>
</evidence>
<evidence type="ECO:0000256" key="1">
    <source>
        <dbReference type="ARBA" id="ARBA00004442"/>
    </source>
</evidence>
<keyword evidence="4" id="KW-1134">Transmembrane beta strand</keyword>
<dbReference type="PANTHER" id="PTHR30332:SF25">
    <property type="entry name" value="SECRETIN XPSD"/>
    <property type="match status" value="1"/>
</dbReference>
<feature type="domain" description="NolW-like" evidence="13">
    <location>
        <begin position="348"/>
        <end position="465"/>
    </location>
</feature>
<dbReference type="PANTHER" id="PTHR30332">
    <property type="entry name" value="PROBABLE GENERAL SECRETION PATHWAY PROTEIN D"/>
    <property type="match status" value="1"/>
</dbReference>
<dbReference type="EMBL" id="CP053069">
    <property type="protein sequence ID" value="QJR12705.1"/>
    <property type="molecule type" value="Genomic_DNA"/>
</dbReference>
<dbReference type="NCBIfam" id="TIGR02517">
    <property type="entry name" value="type_II_gspD"/>
    <property type="match status" value="1"/>
</dbReference>
<dbReference type="Pfam" id="PF21305">
    <property type="entry name" value="type_II_gspD_N0"/>
    <property type="match status" value="1"/>
</dbReference>
<evidence type="ECO:0000313" key="16">
    <source>
        <dbReference type="Proteomes" id="UP000501534"/>
    </source>
</evidence>
<comment type="subcellular location">
    <subcellularLocation>
        <location evidence="1 10">Cell outer membrane</location>
    </subcellularLocation>
</comment>
<dbReference type="PRINTS" id="PR00811">
    <property type="entry name" value="BCTERIALGSPD"/>
</dbReference>
<gene>
    <name evidence="15" type="primary">xpsD</name>
    <name evidence="15" type="ORF">DSM104443_03798</name>
</gene>